<feature type="domain" description="Helicase ATP-binding" evidence="6">
    <location>
        <begin position="85"/>
        <end position="201"/>
    </location>
</feature>
<evidence type="ECO:0000256" key="5">
    <source>
        <dbReference type="ARBA" id="ARBA00034808"/>
    </source>
</evidence>
<evidence type="ECO:0000256" key="1">
    <source>
        <dbReference type="ARBA" id="ARBA00005446"/>
    </source>
</evidence>
<dbReference type="PANTHER" id="PTHR13710:SF105">
    <property type="entry name" value="ATP-DEPENDENT DNA HELICASE Q1"/>
    <property type="match status" value="1"/>
</dbReference>
<gene>
    <name evidence="7" type="ORF">LSALG_LOCUS2447</name>
</gene>
<dbReference type="PROSITE" id="PS51192">
    <property type="entry name" value="HELICASE_ATP_BIND_1"/>
    <property type="match status" value="1"/>
</dbReference>
<dbReference type="GO" id="GO:0005694">
    <property type="term" value="C:chromosome"/>
    <property type="evidence" value="ECO:0007669"/>
    <property type="project" value="TreeGrafter"/>
</dbReference>
<protein>
    <recommendedName>
        <fullName evidence="5">DNA 3'-5' helicase</fullName>
        <ecNumber evidence="5">5.6.2.4</ecNumber>
    </recommendedName>
</protein>
<reference evidence="7" key="1">
    <citation type="submission" date="2023-04" db="EMBL/GenBank/DDBJ databases">
        <authorList>
            <person name="Vijverberg K."/>
            <person name="Xiong W."/>
            <person name="Schranz E."/>
        </authorList>
    </citation>
    <scope>NUCLEOTIDE SEQUENCE</scope>
</reference>
<accession>A0AA35V4E7</accession>
<dbReference type="Proteomes" id="UP001177003">
    <property type="component" value="Chromosome 0"/>
</dbReference>
<evidence type="ECO:0000259" key="6">
    <source>
        <dbReference type="PROSITE" id="PS51192"/>
    </source>
</evidence>
<dbReference type="SUPFAM" id="SSF52540">
    <property type="entry name" value="P-loop containing nucleoside triphosphate hydrolases"/>
    <property type="match status" value="1"/>
</dbReference>
<keyword evidence="3" id="KW-0413">Isomerase</keyword>
<dbReference type="InterPro" id="IPR014001">
    <property type="entry name" value="Helicase_ATP-bd"/>
</dbReference>
<dbReference type="GO" id="GO:0003677">
    <property type="term" value="F:DNA binding"/>
    <property type="evidence" value="ECO:0007669"/>
    <property type="project" value="UniProtKB-KW"/>
</dbReference>
<organism evidence="7 8">
    <name type="scientific">Lactuca saligna</name>
    <name type="common">Willowleaf lettuce</name>
    <dbReference type="NCBI Taxonomy" id="75948"/>
    <lineage>
        <taxon>Eukaryota</taxon>
        <taxon>Viridiplantae</taxon>
        <taxon>Streptophyta</taxon>
        <taxon>Embryophyta</taxon>
        <taxon>Tracheophyta</taxon>
        <taxon>Spermatophyta</taxon>
        <taxon>Magnoliopsida</taxon>
        <taxon>eudicotyledons</taxon>
        <taxon>Gunneridae</taxon>
        <taxon>Pentapetalae</taxon>
        <taxon>asterids</taxon>
        <taxon>campanulids</taxon>
        <taxon>Asterales</taxon>
        <taxon>Asteraceae</taxon>
        <taxon>Cichorioideae</taxon>
        <taxon>Cichorieae</taxon>
        <taxon>Lactucinae</taxon>
        <taxon>Lactuca</taxon>
    </lineage>
</organism>
<dbReference type="AlphaFoldDB" id="A0AA35V4E7"/>
<dbReference type="EMBL" id="OX465086">
    <property type="protein sequence ID" value="CAI9261669.1"/>
    <property type="molecule type" value="Genomic_DNA"/>
</dbReference>
<dbReference type="GO" id="GO:0043138">
    <property type="term" value="F:3'-5' DNA helicase activity"/>
    <property type="evidence" value="ECO:0007669"/>
    <property type="project" value="UniProtKB-EC"/>
</dbReference>
<dbReference type="GO" id="GO:0005737">
    <property type="term" value="C:cytoplasm"/>
    <property type="evidence" value="ECO:0007669"/>
    <property type="project" value="TreeGrafter"/>
</dbReference>
<keyword evidence="2" id="KW-0238">DNA-binding</keyword>
<keyword evidence="8" id="KW-1185">Reference proteome</keyword>
<dbReference type="GO" id="GO:0005524">
    <property type="term" value="F:ATP binding"/>
    <property type="evidence" value="ECO:0007669"/>
    <property type="project" value="InterPro"/>
</dbReference>
<evidence type="ECO:0000256" key="3">
    <source>
        <dbReference type="ARBA" id="ARBA00023235"/>
    </source>
</evidence>
<sequence length="201" mass="22551">MATTAQQKLHQFYISYSNPRSCLLPFLSPFGTYRFFSLPRDKRRSPKLKSSKDTCSTIFLKQPCGQESISLHKAMEKAISRSEIINAIVSGVDVLVIMAAGGGKSLCYQLPAVLHHGIALVFSPLLSLIQDQEAHCCSHWGHDFRPDYKNLGILKTQFPNVHVVALTDFRVVLDKELGLILKLRDMMKGFRASSDSLMMSY</sequence>
<dbReference type="GO" id="GO:0000724">
    <property type="term" value="P:double-strand break repair via homologous recombination"/>
    <property type="evidence" value="ECO:0007669"/>
    <property type="project" value="TreeGrafter"/>
</dbReference>
<dbReference type="GO" id="GO:0016592">
    <property type="term" value="C:mediator complex"/>
    <property type="evidence" value="ECO:0007669"/>
    <property type="project" value="TreeGrafter"/>
</dbReference>
<dbReference type="GO" id="GO:0009378">
    <property type="term" value="F:four-way junction helicase activity"/>
    <property type="evidence" value="ECO:0007669"/>
    <property type="project" value="TreeGrafter"/>
</dbReference>
<name>A0AA35V4E7_LACSI</name>
<evidence type="ECO:0000256" key="2">
    <source>
        <dbReference type="ARBA" id="ARBA00023125"/>
    </source>
</evidence>
<evidence type="ECO:0000313" key="8">
    <source>
        <dbReference type="Proteomes" id="UP001177003"/>
    </source>
</evidence>
<dbReference type="PANTHER" id="PTHR13710">
    <property type="entry name" value="DNA HELICASE RECQ FAMILY MEMBER"/>
    <property type="match status" value="1"/>
</dbReference>
<dbReference type="InterPro" id="IPR011545">
    <property type="entry name" value="DEAD/DEAH_box_helicase_dom"/>
</dbReference>
<comment type="catalytic activity">
    <reaction evidence="4">
        <text>Couples ATP hydrolysis with the unwinding of duplex DNA by translocating in the 3'-5' direction.</text>
        <dbReference type="EC" id="5.6.2.4"/>
    </reaction>
</comment>
<dbReference type="Pfam" id="PF00270">
    <property type="entry name" value="DEAD"/>
    <property type="match status" value="1"/>
</dbReference>
<dbReference type="InterPro" id="IPR027417">
    <property type="entry name" value="P-loop_NTPase"/>
</dbReference>
<comment type="similarity">
    <text evidence="1">Belongs to the helicase family. RecQ subfamily.</text>
</comment>
<dbReference type="Gene3D" id="3.40.50.300">
    <property type="entry name" value="P-loop containing nucleotide triphosphate hydrolases"/>
    <property type="match status" value="2"/>
</dbReference>
<dbReference type="EC" id="5.6.2.4" evidence="5"/>
<evidence type="ECO:0000256" key="4">
    <source>
        <dbReference type="ARBA" id="ARBA00034617"/>
    </source>
</evidence>
<evidence type="ECO:0000313" key="7">
    <source>
        <dbReference type="EMBL" id="CAI9261669.1"/>
    </source>
</evidence>
<proteinExistence type="inferred from homology"/>